<protein>
    <submittedName>
        <fullName evidence="1">SRPBCC family protein</fullName>
    </submittedName>
</protein>
<dbReference type="RefSeq" id="WP_066263355.1">
    <property type="nucleotide sequence ID" value="NZ_JARMAB010000002.1"/>
</dbReference>
<dbReference type="InterPro" id="IPR023393">
    <property type="entry name" value="START-like_dom_sf"/>
</dbReference>
<evidence type="ECO:0000313" key="1">
    <source>
        <dbReference type="EMBL" id="MED1201614.1"/>
    </source>
</evidence>
<evidence type="ECO:0000313" key="2">
    <source>
        <dbReference type="Proteomes" id="UP001341444"/>
    </source>
</evidence>
<reference evidence="1 2" key="1">
    <citation type="submission" date="2023-03" db="EMBL/GenBank/DDBJ databases">
        <title>Bacillus Genome Sequencing.</title>
        <authorList>
            <person name="Dunlap C."/>
        </authorList>
    </citation>
    <scope>NUCLEOTIDE SEQUENCE [LARGE SCALE GENOMIC DNA]</scope>
    <source>
        <strain evidence="1 2">B-23453</strain>
    </source>
</reference>
<dbReference type="Gene3D" id="3.30.530.20">
    <property type="match status" value="1"/>
</dbReference>
<name>A0ABU6MBH2_9BACI</name>
<dbReference type="SUPFAM" id="SSF55961">
    <property type="entry name" value="Bet v1-like"/>
    <property type="match status" value="1"/>
</dbReference>
<keyword evidence="2" id="KW-1185">Reference proteome</keyword>
<accession>A0ABU6MBH2</accession>
<dbReference type="Proteomes" id="UP001341444">
    <property type="component" value="Unassembled WGS sequence"/>
</dbReference>
<gene>
    <name evidence="1" type="ORF">P4T90_00745</name>
</gene>
<sequence length="149" mass="16772">MADSITQIEVEAPIDTIWRFIESMDNWAPLVPGYIAHEVVSEKESRWLFTGEFGLIRKKIDLNVFITSLSAPNTVRFSLKDKSEKLMGTGFFEAYDAEPNKTIMTGCLEMNAKGAKGPMINAFLHSRLPIISKEFTEAVANKILELTRT</sequence>
<dbReference type="CDD" id="cd07812">
    <property type="entry name" value="SRPBCC"/>
    <property type="match status" value="1"/>
</dbReference>
<proteinExistence type="predicted"/>
<dbReference type="EMBL" id="JARMAB010000002">
    <property type="protein sequence ID" value="MED1201614.1"/>
    <property type="molecule type" value="Genomic_DNA"/>
</dbReference>
<organism evidence="1 2">
    <name type="scientific">Heyndrickxia acidicola</name>
    <dbReference type="NCBI Taxonomy" id="209389"/>
    <lineage>
        <taxon>Bacteria</taxon>
        <taxon>Bacillati</taxon>
        <taxon>Bacillota</taxon>
        <taxon>Bacilli</taxon>
        <taxon>Bacillales</taxon>
        <taxon>Bacillaceae</taxon>
        <taxon>Heyndrickxia</taxon>
    </lineage>
</organism>
<comment type="caution">
    <text evidence="1">The sequence shown here is derived from an EMBL/GenBank/DDBJ whole genome shotgun (WGS) entry which is preliminary data.</text>
</comment>